<evidence type="ECO:0000256" key="4">
    <source>
        <dbReference type="ARBA" id="ARBA00022801"/>
    </source>
</evidence>
<feature type="domain" description="CMP/dCMP-type deaminase" evidence="8">
    <location>
        <begin position="8"/>
        <end position="150"/>
    </location>
</feature>
<comment type="cofactor">
    <cofactor evidence="1 7">
        <name>Zn(2+)</name>
        <dbReference type="ChEBI" id="CHEBI:29105"/>
    </cofactor>
</comment>
<dbReference type="GO" id="GO:0008270">
    <property type="term" value="F:zinc ion binding"/>
    <property type="evidence" value="ECO:0007669"/>
    <property type="project" value="InterPro"/>
</dbReference>
<dbReference type="InterPro" id="IPR035105">
    <property type="entry name" value="Deoxycytidylate_deaminase_dom"/>
</dbReference>
<feature type="binding site" evidence="7">
    <location>
        <position position="116"/>
    </location>
    <ligand>
        <name>Zn(2+)</name>
        <dbReference type="ChEBI" id="CHEBI:29105"/>
        <note>catalytic</note>
    </ligand>
</feature>
<dbReference type="GO" id="GO:0005737">
    <property type="term" value="C:cytoplasm"/>
    <property type="evidence" value="ECO:0007669"/>
    <property type="project" value="TreeGrafter"/>
</dbReference>
<dbReference type="SUPFAM" id="SSF53927">
    <property type="entry name" value="Cytidine deaminase-like"/>
    <property type="match status" value="1"/>
</dbReference>
<keyword evidence="5 7" id="KW-0862">Zinc</keyword>
<accession>A0A2H0KJV6</accession>
<gene>
    <name evidence="9" type="ORF">COV87_02820</name>
</gene>
<evidence type="ECO:0000256" key="7">
    <source>
        <dbReference type="PIRSR" id="PIRSR006019-2"/>
    </source>
</evidence>
<protein>
    <submittedName>
        <fullName evidence="9">Cytidine deaminase</fullName>
    </submittedName>
</protein>
<dbReference type="AlphaFoldDB" id="A0A2H0KJV6"/>
<keyword evidence="4" id="KW-0378">Hydrolase</keyword>
<dbReference type="InterPro" id="IPR002125">
    <property type="entry name" value="CMP_dCMP_dom"/>
</dbReference>
<evidence type="ECO:0000313" key="10">
    <source>
        <dbReference type="Proteomes" id="UP000229497"/>
    </source>
</evidence>
<feature type="binding site" evidence="7">
    <location>
        <position position="113"/>
    </location>
    <ligand>
        <name>Zn(2+)</name>
        <dbReference type="ChEBI" id="CHEBI:29105"/>
        <note>catalytic</note>
    </ligand>
</feature>
<dbReference type="Proteomes" id="UP000229497">
    <property type="component" value="Unassembled WGS sequence"/>
</dbReference>
<feature type="binding site" evidence="7">
    <location>
        <position position="85"/>
    </location>
    <ligand>
        <name>Zn(2+)</name>
        <dbReference type="ChEBI" id="CHEBI:29105"/>
        <note>catalytic</note>
    </ligand>
</feature>
<feature type="active site" description="Proton donor" evidence="6">
    <location>
        <position position="87"/>
    </location>
</feature>
<evidence type="ECO:0000313" key="9">
    <source>
        <dbReference type="EMBL" id="PIQ71532.1"/>
    </source>
</evidence>
<name>A0A2H0KJV6_9BACT</name>
<evidence type="ECO:0000256" key="2">
    <source>
        <dbReference type="ARBA" id="ARBA00006576"/>
    </source>
</evidence>
<dbReference type="CDD" id="cd01286">
    <property type="entry name" value="deoxycytidylate_deaminase"/>
    <property type="match status" value="1"/>
</dbReference>
<dbReference type="InterPro" id="IPR015517">
    <property type="entry name" value="dCMP_deaminase-rel"/>
</dbReference>
<comment type="similarity">
    <text evidence="2">Belongs to the cytidine and deoxycytidylate deaminase family.</text>
</comment>
<dbReference type="PANTHER" id="PTHR11086">
    <property type="entry name" value="DEOXYCYTIDYLATE DEAMINASE-RELATED"/>
    <property type="match status" value="1"/>
</dbReference>
<evidence type="ECO:0000256" key="5">
    <source>
        <dbReference type="ARBA" id="ARBA00022833"/>
    </source>
</evidence>
<dbReference type="Pfam" id="PF00383">
    <property type="entry name" value="dCMP_cyt_deam_1"/>
    <property type="match status" value="1"/>
</dbReference>
<dbReference type="InterPro" id="IPR016473">
    <property type="entry name" value="dCMP_deaminase"/>
</dbReference>
<dbReference type="PIRSF" id="PIRSF006019">
    <property type="entry name" value="dCMP_deaminase"/>
    <property type="match status" value="1"/>
</dbReference>
<dbReference type="InterPro" id="IPR016193">
    <property type="entry name" value="Cytidine_deaminase-like"/>
</dbReference>
<dbReference type="PANTHER" id="PTHR11086:SF18">
    <property type="entry name" value="DEOXYCYTIDYLATE DEAMINASE"/>
    <property type="match status" value="1"/>
</dbReference>
<dbReference type="GO" id="GO:0004132">
    <property type="term" value="F:dCMP deaminase activity"/>
    <property type="evidence" value="ECO:0007669"/>
    <property type="project" value="InterPro"/>
</dbReference>
<dbReference type="InterPro" id="IPR016192">
    <property type="entry name" value="APOBEC/CMP_deaminase_Zn-bd"/>
</dbReference>
<dbReference type="GO" id="GO:0006220">
    <property type="term" value="P:pyrimidine nucleotide metabolic process"/>
    <property type="evidence" value="ECO:0007669"/>
    <property type="project" value="InterPro"/>
</dbReference>
<evidence type="ECO:0000256" key="3">
    <source>
        <dbReference type="ARBA" id="ARBA00022723"/>
    </source>
</evidence>
<dbReference type="EMBL" id="PCVK01000082">
    <property type="protein sequence ID" value="PIQ71532.1"/>
    <property type="molecule type" value="Genomic_DNA"/>
</dbReference>
<evidence type="ECO:0000256" key="6">
    <source>
        <dbReference type="PIRSR" id="PIRSR006019-1"/>
    </source>
</evidence>
<reference evidence="9 10" key="1">
    <citation type="submission" date="2017-09" db="EMBL/GenBank/DDBJ databases">
        <title>Depth-based differentiation of microbial function through sediment-hosted aquifers and enrichment of novel symbionts in the deep terrestrial subsurface.</title>
        <authorList>
            <person name="Probst A.J."/>
            <person name="Ladd B."/>
            <person name="Jarett J.K."/>
            <person name="Geller-Mcgrath D.E."/>
            <person name="Sieber C.M."/>
            <person name="Emerson J.B."/>
            <person name="Anantharaman K."/>
            <person name="Thomas B.C."/>
            <person name="Malmstrom R."/>
            <person name="Stieglmeier M."/>
            <person name="Klingl A."/>
            <person name="Woyke T."/>
            <person name="Ryan C.M."/>
            <person name="Banfield J.F."/>
        </authorList>
    </citation>
    <scope>NUCLEOTIDE SEQUENCE [LARGE SCALE GENOMIC DNA]</scope>
    <source>
        <strain evidence="9">CG11_big_fil_rev_8_21_14_0_20_37_16</strain>
    </source>
</reference>
<sequence length="154" mass="16950">MKTIKRPSWDAYFVSVAHIVQTRSNCIRGSRGAILTKDKRIITTGYNGTPSGIKDCDEGGCKRCLDREHNKVKAGERKDLCICVHAEQNALIQASYHGISTKGTTMYSTVAPCTTCAKALINAGVVEIVFDDQHTDNFGKKLLKEAGVKVRKYI</sequence>
<comment type="caution">
    <text evidence="9">The sequence shown here is derived from an EMBL/GenBank/DDBJ whole genome shotgun (WGS) entry which is preliminary data.</text>
</comment>
<evidence type="ECO:0000256" key="1">
    <source>
        <dbReference type="ARBA" id="ARBA00001947"/>
    </source>
</evidence>
<dbReference type="Gene3D" id="3.40.140.10">
    <property type="entry name" value="Cytidine Deaminase, domain 2"/>
    <property type="match status" value="1"/>
</dbReference>
<dbReference type="PROSITE" id="PS00903">
    <property type="entry name" value="CYT_DCMP_DEAMINASES_1"/>
    <property type="match status" value="1"/>
</dbReference>
<proteinExistence type="inferred from homology"/>
<keyword evidence="3 7" id="KW-0479">Metal-binding</keyword>
<evidence type="ECO:0000259" key="8">
    <source>
        <dbReference type="PROSITE" id="PS51747"/>
    </source>
</evidence>
<dbReference type="PROSITE" id="PS51747">
    <property type="entry name" value="CYT_DCMP_DEAMINASES_2"/>
    <property type="match status" value="1"/>
</dbReference>
<organism evidence="9 10">
    <name type="scientific">Candidatus Roizmanbacteria bacterium CG11_big_fil_rev_8_21_14_0_20_37_16</name>
    <dbReference type="NCBI Taxonomy" id="1974857"/>
    <lineage>
        <taxon>Bacteria</taxon>
        <taxon>Candidatus Roizmaniibacteriota</taxon>
    </lineage>
</organism>